<organism evidence="1 2">
    <name type="scientific">Planktothricoides raciborskii FACHB-1370</name>
    <dbReference type="NCBI Taxonomy" id="2949576"/>
    <lineage>
        <taxon>Bacteria</taxon>
        <taxon>Bacillati</taxon>
        <taxon>Cyanobacteriota</taxon>
        <taxon>Cyanophyceae</taxon>
        <taxon>Oscillatoriophycideae</taxon>
        <taxon>Oscillatoriales</taxon>
        <taxon>Oscillatoriaceae</taxon>
        <taxon>Planktothricoides</taxon>
    </lineage>
</organism>
<dbReference type="GO" id="GO:0003677">
    <property type="term" value="F:DNA binding"/>
    <property type="evidence" value="ECO:0007669"/>
    <property type="project" value="UniProtKB-KW"/>
</dbReference>
<keyword evidence="1" id="KW-0238">DNA-binding</keyword>
<protein>
    <submittedName>
        <fullName evidence="1">DNA-binding response regulator</fullName>
    </submittedName>
</protein>
<evidence type="ECO:0000313" key="2">
    <source>
        <dbReference type="Proteomes" id="UP000641954"/>
    </source>
</evidence>
<dbReference type="EMBL" id="JACJSK010000010">
    <property type="protein sequence ID" value="MBD2544013.1"/>
    <property type="molecule type" value="Genomic_DNA"/>
</dbReference>
<sequence>MFAEAAKHWDLERLYQDLAAAKQKCSPRARKGLTEREKLYLRGLLCGCSPAEIARQLLQSAKGVEVYMCKTLYQYCKIMADVPNEKVKNWRNINNLLEEGGYKSQTQSAVKTKFNSTLPIAEPLVKIVNLGVENHIISIDINIRLTLPCESETEE</sequence>
<proteinExistence type="predicted"/>
<dbReference type="Proteomes" id="UP000641954">
    <property type="component" value="Unassembled WGS sequence"/>
</dbReference>
<reference evidence="1 2" key="1">
    <citation type="journal article" date="2020" name="ISME J.">
        <title>Comparative genomics reveals insights into cyanobacterial evolution and habitat adaptation.</title>
        <authorList>
            <person name="Chen M.Y."/>
            <person name="Teng W.K."/>
            <person name="Zhao L."/>
            <person name="Hu C.X."/>
            <person name="Zhou Y.K."/>
            <person name="Han B.P."/>
            <person name="Song L.R."/>
            <person name="Shu W.S."/>
        </authorList>
    </citation>
    <scope>NUCLEOTIDE SEQUENCE [LARGE SCALE GENOMIC DNA]</scope>
    <source>
        <strain evidence="1 2">FACHB-1370</strain>
    </source>
</reference>
<dbReference type="InterPro" id="IPR016032">
    <property type="entry name" value="Sig_transdc_resp-reg_C-effctor"/>
</dbReference>
<keyword evidence="2" id="KW-1185">Reference proteome</keyword>
<dbReference type="SUPFAM" id="SSF46894">
    <property type="entry name" value="C-terminal effector domain of the bipartite response regulators"/>
    <property type="match status" value="1"/>
</dbReference>
<comment type="caution">
    <text evidence="1">The sequence shown here is derived from an EMBL/GenBank/DDBJ whole genome shotgun (WGS) entry which is preliminary data.</text>
</comment>
<name>A0ABR8EB90_9CYAN</name>
<evidence type="ECO:0000313" key="1">
    <source>
        <dbReference type="EMBL" id="MBD2544013.1"/>
    </source>
</evidence>
<accession>A0ABR8EB90</accession>
<gene>
    <name evidence="1" type="ORF">H6G72_09190</name>
</gene>